<proteinExistence type="predicted"/>
<name>A0A0A6UHU0_ACTUT</name>
<dbReference type="EMBL" id="JRTT01000025">
    <property type="protein sequence ID" value="KHD75625.1"/>
    <property type="molecule type" value="Genomic_DNA"/>
</dbReference>
<feature type="region of interest" description="Disordered" evidence="1">
    <location>
        <begin position="33"/>
        <end position="52"/>
    </location>
</feature>
<comment type="caution">
    <text evidence="2">The sequence shown here is derived from an EMBL/GenBank/DDBJ whole genome shotgun (WGS) entry which is preliminary data.</text>
</comment>
<evidence type="ECO:0000313" key="2">
    <source>
        <dbReference type="EMBL" id="KHD75625.1"/>
    </source>
</evidence>
<keyword evidence="3" id="KW-1185">Reference proteome</keyword>
<dbReference type="Proteomes" id="UP000054537">
    <property type="component" value="Unassembled WGS sequence"/>
</dbReference>
<protein>
    <submittedName>
        <fullName evidence="2">Uncharacterized protein</fullName>
    </submittedName>
</protein>
<reference evidence="2 3" key="1">
    <citation type="submission" date="2014-10" db="EMBL/GenBank/DDBJ databases">
        <title>Draft genome sequence of Actinoplanes utahensis NRRL 12052.</title>
        <authorList>
            <person name="Velasco-Bucheli B."/>
            <person name="del Cerro C."/>
            <person name="Hormigo D."/>
            <person name="Garcia J.L."/>
            <person name="Acebal C."/>
            <person name="Arroyo M."/>
            <person name="de la Mata I."/>
        </authorList>
    </citation>
    <scope>NUCLEOTIDE SEQUENCE [LARGE SCALE GENOMIC DNA]</scope>
    <source>
        <strain evidence="2 3">NRRL 12052</strain>
    </source>
</reference>
<sequence length="206" mass="22327">MVASDGFTAEVGGMVEMPLSLYCRYRTRLSADDDRRPAASSIPGDHRHPETRSVHDLVGRAVAMESTVWTAGWMLDVDGLGIYVSEADTGPSPGSSAFEVYREAGSDPAAPVPEPGTWTRVRGQLSIAEPYETGAYEPEAELLRHAVRTWLVHRIVRLDGRSGSGGLPQGRGEDVTVVQHTGLRYSAAWSTLGYLLDLEHADHEGP</sequence>
<organism evidence="2 3">
    <name type="scientific">Actinoplanes utahensis</name>
    <dbReference type="NCBI Taxonomy" id="1869"/>
    <lineage>
        <taxon>Bacteria</taxon>
        <taxon>Bacillati</taxon>
        <taxon>Actinomycetota</taxon>
        <taxon>Actinomycetes</taxon>
        <taxon>Micromonosporales</taxon>
        <taxon>Micromonosporaceae</taxon>
        <taxon>Actinoplanes</taxon>
    </lineage>
</organism>
<evidence type="ECO:0000256" key="1">
    <source>
        <dbReference type="SAM" id="MobiDB-lite"/>
    </source>
</evidence>
<dbReference type="AlphaFoldDB" id="A0A0A6UHU0"/>
<accession>A0A0A6UHU0</accession>
<gene>
    <name evidence="2" type="ORF">MB27_21670</name>
</gene>
<evidence type="ECO:0000313" key="3">
    <source>
        <dbReference type="Proteomes" id="UP000054537"/>
    </source>
</evidence>